<dbReference type="InterPro" id="IPR036388">
    <property type="entry name" value="WH-like_DNA-bd_sf"/>
</dbReference>
<dbReference type="PROSITE" id="PS00622">
    <property type="entry name" value="HTH_LUXR_1"/>
    <property type="match status" value="1"/>
</dbReference>
<keyword evidence="6" id="KW-1185">Reference proteome</keyword>
<dbReference type="Gene3D" id="1.10.10.10">
    <property type="entry name" value="Winged helix-like DNA-binding domain superfamily/Winged helix DNA-binding domain"/>
    <property type="match status" value="1"/>
</dbReference>
<dbReference type="RefSeq" id="WP_379539832.1">
    <property type="nucleotide sequence ID" value="NZ_JBHSDR010000008.1"/>
</dbReference>
<dbReference type="Pfam" id="PF00196">
    <property type="entry name" value="GerE"/>
    <property type="match status" value="1"/>
</dbReference>
<evidence type="ECO:0000313" key="6">
    <source>
        <dbReference type="Proteomes" id="UP001595828"/>
    </source>
</evidence>
<accession>A0ABV8RSK6</accession>
<gene>
    <name evidence="5" type="ORF">ACFO0A_14625</name>
</gene>
<evidence type="ECO:0000256" key="2">
    <source>
        <dbReference type="ARBA" id="ARBA00023125"/>
    </source>
</evidence>
<keyword evidence="1" id="KW-0805">Transcription regulation</keyword>
<comment type="caution">
    <text evidence="5">The sequence shown here is derived from an EMBL/GenBank/DDBJ whole genome shotgun (WGS) entry which is preliminary data.</text>
</comment>
<keyword evidence="3" id="KW-0804">Transcription</keyword>
<dbReference type="Proteomes" id="UP001595828">
    <property type="component" value="Unassembled WGS sequence"/>
</dbReference>
<proteinExistence type="predicted"/>
<evidence type="ECO:0000259" key="4">
    <source>
        <dbReference type="PROSITE" id="PS50043"/>
    </source>
</evidence>
<name>A0ABV8RSK6_9SPHN</name>
<reference evidence="6" key="1">
    <citation type="journal article" date="2019" name="Int. J. Syst. Evol. Microbiol.">
        <title>The Global Catalogue of Microorganisms (GCM) 10K type strain sequencing project: providing services to taxonomists for standard genome sequencing and annotation.</title>
        <authorList>
            <consortium name="The Broad Institute Genomics Platform"/>
            <consortium name="The Broad Institute Genome Sequencing Center for Infectious Disease"/>
            <person name="Wu L."/>
            <person name="Ma J."/>
        </authorList>
    </citation>
    <scope>NUCLEOTIDE SEQUENCE [LARGE SCALE GENOMIC DNA]</scope>
    <source>
        <strain evidence="6">CGMCC 1.12989</strain>
    </source>
</reference>
<dbReference type="PROSITE" id="PS50043">
    <property type="entry name" value="HTH_LUXR_2"/>
    <property type="match status" value="1"/>
</dbReference>
<dbReference type="InterPro" id="IPR016032">
    <property type="entry name" value="Sig_transdc_resp-reg_C-effctor"/>
</dbReference>
<dbReference type="InterPro" id="IPR000792">
    <property type="entry name" value="Tscrpt_reg_LuxR_C"/>
</dbReference>
<feature type="domain" description="HTH luxR-type" evidence="4">
    <location>
        <begin position="183"/>
        <end position="248"/>
    </location>
</feature>
<sequence>MKRSPDEEALASGSWDLIDSLACAVRDIGREAGFPFVAAQSDLGDPEPMSDREGQPYAAKLFEWSDEPGPYWEDRRLALKSTFLHAARIFAEPIWYADGRLGSWRPTAVLDQIDCSKVEAQFGFTAAIIAPVHLPAGRVGAVVWVTREAIDIADVFAREAERMFTLAIRLLAAHAEAAGKMRKPSIVGQLTSREVQCVRWAAAGKTNTEIGIILSLSVSTVRFHLRNAGAKLGATTRSRTIQLATGHGFLGART</sequence>
<dbReference type="SUPFAM" id="SSF46894">
    <property type="entry name" value="C-terminal effector domain of the bipartite response regulators"/>
    <property type="match status" value="1"/>
</dbReference>
<dbReference type="PANTHER" id="PTHR44688">
    <property type="entry name" value="DNA-BINDING TRANSCRIPTIONAL ACTIVATOR DEVR_DOSR"/>
    <property type="match status" value="1"/>
</dbReference>
<dbReference type="PANTHER" id="PTHR44688:SF16">
    <property type="entry name" value="DNA-BINDING TRANSCRIPTIONAL ACTIVATOR DEVR_DOSR"/>
    <property type="match status" value="1"/>
</dbReference>
<protein>
    <submittedName>
        <fullName evidence="5">LuxR C-terminal-related transcriptional regulator</fullName>
    </submittedName>
</protein>
<dbReference type="SMART" id="SM00421">
    <property type="entry name" value="HTH_LUXR"/>
    <property type="match status" value="1"/>
</dbReference>
<dbReference type="EMBL" id="JBHSDR010000008">
    <property type="protein sequence ID" value="MFC4296289.1"/>
    <property type="molecule type" value="Genomic_DNA"/>
</dbReference>
<dbReference type="CDD" id="cd06170">
    <property type="entry name" value="LuxR_C_like"/>
    <property type="match status" value="1"/>
</dbReference>
<keyword evidence="2" id="KW-0238">DNA-binding</keyword>
<organism evidence="5 6">
    <name type="scientific">Novosphingobium tardum</name>
    <dbReference type="NCBI Taxonomy" id="1538021"/>
    <lineage>
        <taxon>Bacteria</taxon>
        <taxon>Pseudomonadati</taxon>
        <taxon>Pseudomonadota</taxon>
        <taxon>Alphaproteobacteria</taxon>
        <taxon>Sphingomonadales</taxon>
        <taxon>Sphingomonadaceae</taxon>
        <taxon>Novosphingobium</taxon>
    </lineage>
</organism>
<evidence type="ECO:0000313" key="5">
    <source>
        <dbReference type="EMBL" id="MFC4296289.1"/>
    </source>
</evidence>
<dbReference type="PRINTS" id="PR00038">
    <property type="entry name" value="HTHLUXR"/>
</dbReference>
<evidence type="ECO:0000256" key="1">
    <source>
        <dbReference type="ARBA" id="ARBA00023015"/>
    </source>
</evidence>
<evidence type="ECO:0000256" key="3">
    <source>
        <dbReference type="ARBA" id="ARBA00023163"/>
    </source>
</evidence>